<dbReference type="EMBL" id="BPVZ01000154">
    <property type="protein sequence ID" value="GKV41991.1"/>
    <property type="molecule type" value="Genomic_DNA"/>
</dbReference>
<protein>
    <submittedName>
        <fullName evidence="1">Uncharacterized protein</fullName>
    </submittedName>
</protein>
<dbReference type="Proteomes" id="UP001054252">
    <property type="component" value="Unassembled WGS sequence"/>
</dbReference>
<name>A0AAV5LWU5_9ROSI</name>
<proteinExistence type="predicted"/>
<accession>A0AAV5LWU5</accession>
<evidence type="ECO:0000313" key="1">
    <source>
        <dbReference type="EMBL" id="GKV41991.1"/>
    </source>
</evidence>
<organism evidence="1 2">
    <name type="scientific">Rubroshorea leprosula</name>
    <dbReference type="NCBI Taxonomy" id="152421"/>
    <lineage>
        <taxon>Eukaryota</taxon>
        <taxon>Viridiplantae</taxon>
        <taxon>Streptophyta</taxon>
        <taxon>Embryophyta</taxon>
        <taxon>Tracheophyta</taxon>
        <taxon>Spermatophyta</taxon>
        <taxon>Magnoliopsida</taxon>
        <taxon>eudicotyledons</taxon>
        <taxon>Gunneridae</taxon>
        <taxon>Pentapetalae</taxon>
        <taxon>rosids</taxon>
        <taxon>malvids</taxon>
        <taxon>Malvales</taxon>
        <taxon>Dipterocarpaceae</taxon>
        <taxon>Rubroshorea</taxon>
    </lineage>
</organism>
<sequence length="43" mass="4984">MSDHVESDRNSIVPDRPVNLVRELSARFYASEVSKFMVMPILF</sequence>
<evidence type="ECO:0000313" key="2">
    <source>
        <dbReference type="Proteomes" id="UP001054252"/>
    </source>
</evidence>
<comment type="caution">
    <text evidence="1">The sequence shown here is derived from an EMBL/GenBank/DDBJ whole genome shotgun (WGS) entry which is preliminary data.</text>
</comment>
<keyword evidence="2" id="KW-1185">Reference proteome</keyword>
<dbReference type="AlphaFoldDB" id="A0AAV5LWU5"/>
<reference evidence="1 2" key="1">
    <citation type="journal article" date="2021" name="Commun. Biol.">
        <title>The genome of Shorea leprosula (Dipterocarpaceae) highlights the ecological relevance of drought in aseasonal tropical rainforests.</title>
        <authorList>
            <person name="Ng K.K.S."/>
            <person name="Kobayashi M.J."/>
            <person name="Fawcett J.A."/>
            <person name="Hatakeyama M."/>
            <person name="Paape T."/>
            <person name="Ng C.H."/>
            <person name="Ang C.C."/>
            <person name="Tnah L.H."/>
            <person name="Lee C.T."/>
            <person name="Nishiyama T."/>
            <person name="Sese J."/>
            <person name="O'Brien M.J."/>
            <person name="Copetti D."/>
            <person name="Mohd Noor M.I."/>
            <person name="Ong R.C."/>
            <person name="Putra M."/>
            <person name="Sireger I.Z."/>
            <person name="Indrioko S."/>
            <person name="Kosugi Y."/>
            <person name="Izuno A."/>
            <person name="Isagi Y."/>
            <person name="Lee S.L."/>
            <person name="Shimizu K.K."/>
        </authorList>
    </citation>
    <scope>NUCLEOTIDE SEQUENCE [LARGE SCALE GENOMIC DNA]</scope>
    <source>
        <strain evidence="1">214</strain>
    </source>
</reference>
<gene>
    <name evidence="1" type="ORF">SLEP1_g49453</name>
</gene>